<gene>
    <name evidence="1" type="ORF">WMO66_09125</name>
</gene>
<dbReference type="EMBL" id="JBBMFF010000229">
    <property type="protein sequence ID" value="MEQ2511406.1"/>
    <property type="molecule type" value="Genomic_DNA"/>
</dbReference>
<sequence length="251" mass="27372">MKRMRSWWLAAAACAVLAAALLLPQRFLQQKLDRVAETEFSVDGAEPDMEEAVTLMERLRLAAVGEFIAQNTADGTGNDGGALTAQTQQWLLDAQSVIPQPLRPYIDLSGEVFAESGWILDTASGTVFSAIRASLHHTPFIDTIILLDAQTGRLLHLEMLFYQESDYLILLQDLPDSLEDAGGWRQRVADYYGLTANAFRPEDSLVKQWYSTAEPSELGFVLGDADGNAVTYGFRHGAAPGMAIALGSFGS</sequence>
<keyword evidence="2" id="KW-1185">Reference proteome</keyword>
<accession>A0ABV1G7M4</accession>
<comment type="caution">
    <text evidence="1">The sequence shown here is derived from an EMBL/GenBank/DDBJ whole genome shotgun (WGS) entry which is preliminary data.</text>
</comment>
<protein>
    <submittedName>
        <fullName evidence="1">Uncharacterized protein</fullName>
    </submittedName>
</protein>
<dbReference type="Proteomes" id="UP001491552">
    <property type="component" value="Unassembled WGS sequence"/>
</dbReference>
<organism evidence="1 2">
    <name type="scientific">Faecousia intestinalis</name>
    <dbReference type="NCBI Taxonomy" id="3133167"/>
    <lineage>
        <taxon>Bacteria</taxon>
        <taxon>Bacillati</taxon>
        <taxon>Bacillota</taxon>
        <taxon>Clostridia</taxon>
        <taxon>Eubacteriales</taxon>
        <taxon>Oscillospiraceae</taxon>
        <taxon>Faecousia</taxon>
    </lineage>
</organism>
<proteinExistence type="predicted"/>
<evidence type="ECO:0000313" key="1">
    <source>
        <dbReference type="EMBL" id="MEQ2511406.1"/>
    </source>
</evidence>
<reference evidence="1 2" key="1">
    <citation type="submission" date="2024-03" db="EMBL/GenBank/DDBJ databases">
        <title>Human intestinal bacterial collection.</title>
        <authorList>
            <person name="Pauvert C."/>
            <person name="Hitch T.C.A."/>
            <person name="Clavel T."/>
        </authorList>
    </citation>
    <scope>NUCLEOTIDE SEQUENCE [LARGE SCALE GENOMIC DNA]</scope>
    <source>
        <strain evidence="1 2">CLA-AA-H192</strain>
    </source>
</reference>
<name>A0ABV1G7M4_9FIRM</name>
<evidence type="ECO:0000313" key="2">
    <source>
        <dbReference type="Proteomes" id="UP001491552"/>
    </source>
</evidence>
<dbReference type="RefSeq" id="WP_349136100.1">
    <property type="nucleotide sequence ID" value="NZ_JBBMFF010000229.1"/>
</dbReference>